<organism evidence="3 4">
    <name type="scientific">Hymenobacter coccineus</name>
    <dbReference type="NCBI Taxonomy" id="1908235"/>
    <lineage>
        <taxon>Bacteria</taxon>
        <taxon>Pseudomonadati</taxon>
        <taxon>Bacteroidota</taxon>
        <taxon>Cytophagia</taxon>
        <taxon>Cytophagales</taxon>
        <taxon>Hymenobacteraceae</taxon>
        <taxon>Hymenobacter</taxon>
    </lineage>
</organism>
<name>A0A1G1SV83_9BACT</name>
<dbReference type="EMBL" id="MDZA01000428">
    <property type="protein sequence ID" value="OGX82542.1"/>
    <property type="molecule type" value="Genomic_DNA"/>
</dbReference>
<keyword evidence="4" id="KW-1185">Reference proteome</keyword>
<sequence>MKTTLQLVAALALTASCFSASAQTDDKMAKKDAKIMAKEDKKMKHKAGEDKMMKKDAKMMKKDDKAASKM</sequence>
<evidence type="ECO:0000256" key="2">
    <source>
        <dbReference type="SAM" id="SignalP"/>
    </source>
</evidence>
<evidence type="ECO:0000313" key="3">
    <source>
        <dbReference type="EMBL" id="OGX82542.1"/>
    </source>
</evidence>
<evidence type="ECO:0000313" key="4">
    <source>
        <dbReference type="Proteomes" id="UP000177506"/>
    </source>
</evidence>
<dbReference type="AlphaFoldDB" id="A0A1G1SV83"/>
<evidence type="ECO:0000256" key="1">
    <source>
        <dbReference type="SAM" id="MobiDB-lite"/>
    </source>
</evidence>
<feature type="region of interest" description="Disordered" evidence="1">
    <location>
        <begin position="38"/>
        <end position="70"/>
    </location>
</feature>
<reference evidence="3 4" key="1">
    <citation type="submission" date="2016-08" db="EMBL/GenBank/DDBJ databases">
        <title>Hymenobacter coccineus sp. nov., Hymenobacter lapidarius sp. nov. and Hymenobacter glacialis sp. nov., isolated from Antarctic soil.</title>
        <authorList>
            <person name="Sedlacek I."/>
            <person name="Kralova S."/>
            <person name="Kyrova K."/>
            <person name="Maslanova I."/>
            <person name="Stankova E."/>
            <person name="Vrbovska V."/>
            <person name="Nemec M."/>
            <person name="Bartak M."/>
            <person name="Svec P."/>
            <person name="Busse H.-J."/>
            <person name="Pantucek R."/>
        </authorList>
    </citation>
    <scope>NUCLEOTIDE SEQUENCE [LARGE SCALE GENOMIC DNA]</scope>
    <source>
        <strain evidence="3 4">CCM 8649</strain>
    </source>
</reference>
<protein>
    <recommendedName>
        <fullName evidence="5">Pentapeptide MXKDX repeat protein</fullName>
    </recommendedName>
</protein>
<dbReference type="RefSeq" id="WP_070746470.1">
    <property type="nucleotide sequence ID" value="NZ_MDZA01000428.1"/>
</dbReference>
<keyword evidence="2" id="KW-0732">Signal</keyword>
<gene>
    <name evidence="3" type="ORF">BEN49_13525</name>
</gene>
<comment type="caution">
    <text evidence="3">The sequence shown here is derived from an EMBL/GenBank/DDBJ whole genome shotgun (WGS) entry which is preliminary data.</text>
</comment>
<dbReference type="Proteomes" id="UP000177506">
    <property type="component" value="Unassembled WGS sequence"/>
</dbReference>
<feature type="chain" id="PRO_5009578442" description="Pentapeptide MXKDX repeat protein" evidence="2">
    <location>
        <begin position="23"/>
        <end position="70"/>
    </location>
</feature>
<dbReference type="PROSITE" id="PS51257">
    <property type="entry name" value="PROKAR_LIPOPROTEIN"/>
    <property type="match status" value="1"/>
</dbReference>
<accession>A0A1G1SV83</accession>
<proteinExistence type="predicted"/>
<evidence type="ECO:0008006" key="5">
    <source>
        <dbReference type="Google" id="ProtNLM"/>
    </source>
</evidence>
<feature type="signal peptide" evidence="2">
    <location>
        <begin position="1"/>
        <end position="22"/>
    </location>
</feature>